<protein>
    <recommendedName>
        <fullName evidence="4">Ribosomally synthesized peptide with SipW-like signal peptide</fullName>
    </recommendedName>
</protein>
<sequence length="165" mass="17444">MFRKGTLTIAVAIILVAAGGAVAHALWQSQQPVSDVQIRSSDFQVSAQWITAPTLTAMFPYDPNNANLVDNRREGTAQVTLHSAAQSQITVQHDPSGGLGSHLHGVWHPNADCTGTARPMGAANPQPLAGGESIDICVRFWVTAAAPQNTSGDTTVIVEARQIRP</sequence>
<accession>A0A3N2BDN4</accession>
<reference evidence="2 3" key="1">
    <citation type="submission" date="2018-11" db="EMBL/GenBank/DDBJ databases">
        <title>Sequencing the genomes of 1000 actinobacteria strains.</title>
        <authorList>
            <person name="Klenk H.-P."/>
        </authorList>
    </citation>
    <scope>NUCLEOTIDE SEQUENCE [LARGE SCALE GENOMIC DNA]</scope>
    <source>
        <strain evidence="2 3">DSM 11294</strain>
    </source>
</reference>
<feature type="signal peptide" evidence="1">
    <location>
        <begin position="1"/>
        <end position="23"/>
    </location>
</feature>
<dbReference type="Proteomes" id="UP000280668">
    <property type="component" value="Unassembled WGS sequence"/>
</dbReference>
<dbReference type="OrthoDB" id="5214184at2"/>
<comment type="caution">
    <text evidence="2">The sequence shown here is derived from an EMBL/GenBank/DDBJ whole genome shotgun (WGS) entry which is preliminary data.</text>
</comment>
<gene>
    <name evidence="2" type="ORF">EDD31_1736</name>
</gene>
<evidence type="ECO:0000256" key="1">
    <source>
        <dbReference type="SAM" id="SignalP"/>
    </source>
</evidence>
<proteinExistence type="predicted"/>
<feature type="chain" id="PRO_5038906784" description="Ribosomally synthesized peptide with SipW-like signal peptide" evidence="1">
    <location>
        <begin position="24"/>
        <end position="165"/>
    </location>
</feature>
<dbReference type="EMBL" id="RKHK01000001">
    <property type="protein sequence ID" value="ROR73359.1"/>
    <property type="molecule type" value="Genomic_DNA"/>
</dbReference>
<evidence type="ECO:0008006" key="4">
    <source>
        <dbReference type="Google" id="ProtNLM"/>
    </source>
</evidence>
<evidence type="ECO:0000313" key="3">
    <source>
        <dbReference type="Proteomes" id="UP000280668"/>
    </source>
</evidence>
<name>A0A3N2BDN4_9MICO</name>
<keyword evidence="1" id="KW-0732">Signal</keyword>
<dbReference type="RefSeq" id="WP_123303791.1">
    <property type="nucleotide sequence ID" value="NZ_RKHK01000001.1"/>
</dbReference>
<dbReference type="AlphaFoldDB" id="A0A3N2BDN4"/>
<organism evidence="2 3">
    <name type="scientific">Bogoriella caseilytica</name>
    <dbReference type="NCBI Taxonomy" id="56055"/>
    <lineage>
        <taxon>Bacteria</taxon>
        <taxon>Bacillati</taxon>
        <taxon>Actinomycetota</taxon>
        <taxon>Actinomycetes</taxon>
        <taxon>Micrococcales</taxon>
        <taxon>Bogoriellaceae</taxon>
        <taxon>Bogoriella</taxon>
    </lineage>
</organism>
<evidence type="ECO:0000313" key="2">
    <source>
        <dbReference type="EMBL" id="ROR73359.1"/>
    </source>
</evidence>
<keyword evidence="3" id="KW-1185">Reference proteome</keyword>